<dbReference type="EnsemblMetazoa" id="GBRI043616-RA">
    <property type="protein sequence ID" value="GBRI043616-PA"/>
    <property type="gene ID" value="GBRI043616"/>
</dbReference>
<keyword evidence="2" id="KW-0964">Secreted</keyword>
<dbReference type="AlphaFoldDB" id="A0A1A9X481"/>
<accession>A0A1A9X481</accession>
<feature type="domain" description="SCP" evidence="3">
    <location>
        <begin position="89"/>
        <end position="261"/>
    </location>
</feature>
<dbReference type="InterPro" id="IPR035940">
    <property type="entry name" value="CAP_sf"/>
</dbReference>
<evidence type="ECO:0000313" key="4">
    <source>
        <dbReference type="EnsemblMetazoa" id="GBRI043616-PA"/>
    </source>
</evidence>
<sequence length="312" mass="35268">MLSLAKKTNSNGVTVEMKFFFIILLLSLSTKWAYSWEYCNLKGVYKGHFGERLCAPGIEHSFCNPKVRFEGKGIFYSESLAPFLPATNKFKRFILETHNYYRNIVAGGEATSLAAGSYYPKAGRMRELLWDDELAYGAKLHLTAAKMMDHDECRSTQRYLLAGQNLGTSSGEYKLTVIEAITGHLKAMYNEKDLISDTANFPDNLTSANVQKAGHFTQMVGDRNSRIGCAYTIGLNCSRLANNQGPWFPRCYYLACHYDFSNVSRWRLYKKHATTAGAFCSDWHVGKSKDPRYPNLCEATPNELFSYTDKNG</sequence>
<evidence type="ECO:0000259" key="3">
    <source>
        <dbReference type="SMART" id="SM00198"/>
    </source>
</evidence>
<keyword evidence="5" id="KW-1185">Reference proteome</keyword>
<dbReference type="Gene3D" id="3.40.33.10">
    <property type="entry name" value="CAP"/>
    <property type="match status" value="1"/>
</dbReference>
<dbReference type="VEuPathDB" id="VectorBase:GBRI043616"/>
<organism evidence="4 5">
    <name type="scientific">Glossina brevipalpis</name>
    <dbReference type="NCBI Taxonomy" id="37001"/>
    <lineage>
        <taxon>Eukaryota</taxon>
        <taxon>Metazoa</taxon>
        <taxon>Ecdysozoa</taxon>
        <taxon>Arthropoda</taxon>
        <taxon>Hexapoda</taxon>
        <taxon>Insecta</taxon>
        <taxon>Pterygota</taxon>
        <taxon>Neoptera</taxon>
        <taxon>Endopterygota</taxon>
        <taxon>Diptera</taxon>
        <taxon>Brachycera</taxon>
        <taxon>Muscomorpha</taxon>
        <taxon>Hippoboscoidea</taxon>
        <taxon>Glossinidae</taxon>
        <taxon>Glossina</taxon>
    </lineage>
</organism>
<dbReference type="InterPro" id="IPR014044">
    <property type="entry name" value="CAP_dom"/>
</dbReference>
<dbReference type="SMART" id="SM00198">
    <property type="entry name" value="SCP"/>
    <property type="match status" value="1"/>
</dbReference>
<reference evidence="5" key="1">
    <citation type="submission" date="2014-03" db="EMBL/GenBank/DDBJ databases">
        <authorList>
            <person name="Aksoy S."/>
            <person name="Warren W."/>
            <person name="Wilson R.K."/>
        </authorList>
    </citation>
    <scope>NUCLEOTIDE SEQUENCE [LARGE SCALE GENOMIC DNA]</scope>
    <source>
        <strain evidence="5">IAEA</strain>
    </source>
</reference>
<evidence type="ECO:0000256" key="2">
    <source>
        <dbReference type="ARBA" id="ARBA00022525"/>
    </source>
</evidence>
<dbReference type="SUPFAM" id="SSF55797">
    <property type="entry name" value="PR-1-like"/>
    <property type="match status" value="1"/>
</dbReference>
<evidence type="ECO:0000256" key="1">
    <source>
        <dbReference type="ARBA" id="ARBA00004613"/>
    </source>
</evidence>
<comment type="subcellular location">
    <subcellularLocation>
        <location evidence="1">Secreted</location>
    </subcellularLocation>
</comment>
<dbReference type="PRINTS" id="PR00838">
    <property type="entry name" value="V5ALLERGEN"/>
</dbReference>
<name>A0A1A9X481_9MUSC</name>
<dbReference type="STRING" id="37001.A0A1A9X481"/>
<evidence type="ECO:0000313" key="5">
    <source>
        <dbReference type="Proteomes" id="UP000091820"/>
    </source>
</evidence>
<dbReference type="Proteomes" id="UP000091820">
    <property type="component" value="Unassembled WGS sequence"/>
</dbReference>
<dbReference type="Pfam" id="PF00188">
    <property type="entry name" value="CAP"/>
    <property type="match status" value="1"/>
</dbReference>
<protein>
    <submittedName>
        <fullName evidence="4">SCP domain-containing protein</fullName>
    </submittedName>
</protein>
<dbReference type="GO" id="GO:0005576">
    <property type="term" value="C:extracellular region"/>
    <property type="evidence" value="ECO:0007669"/>
    <property type="project" value="UniProtKB-SubCell"/>
</dbReference>
<dbReference type="PANTHER" id="PTHR10334">
    <property type="entry name" value="CYSTEINE-RICH SECRETORY PROTEIN-RELATED"/>
    <property type="match status" value="1"/>
</dbReference>
<proteinExistence type="predicted"/>
<dbReference type="CDD" id="cd05380">
    <property type="entry name" value="CAP_euk"/>
    <property type="match status" value="1"/>
</dbReference>
<dbReference type="InterPro" id="IPR001283">
    <property type="entry name" value="CRISP-related"/>
</dbReference>
<dbReference type="InterPro" id="IPR002413">
    <property type="entry name" value="V5_allergen-like"/>
</dbReference>
<reference evidence="4" key="2">
    <citation type="submission" date="2020-05" db="UniProtKB">
        <authorList>
            <consortium name="EnsemblMetazoa"/>
        </authorList>
    </citation>
    <scope>IDENTIFICATION</scope>
    <source>
        <strain evidence="4">IAEA</strain>
    </source>
</reference>